<feature type="region of interest" description="Disordered" evidence="1">
    <location>
        <begin position="1"/>
        <end position="22"/>
    </location>
</feature>
<keyword evidence="3" id="KW-1185">Reference proteome</keyword>
<name>A0A8X6TV53_NEPPI</name>
<sequence length="113" mass="12897">MGSPKEGVEEGGPNEVEDSTRYRTPMSLKMRCLAMHFFPPQKGSKWIRDSLLVQIVAVTETPKTSLRKPIPRQTAIKLMSREQTMANKQWKRTGKKEAAVKGIKIPQWKKNFA</sequence>
<organism evidence="2 3">
    <name type="scientific">Nephila pilipes</name>
    <name type="common">Giant wood spider</name>
    <name type="synonym">Nephila maculata</name>
    <dbReference type="NCBI Taxonomy" id="299642"/>
    <lineage>
        <taxon>Eukaryota</taxon>
        <taxon>Metazoa</taxon>
        <taxon>Ecdysozoa</taxon>
        <taxon>Arthropoda</taxon>
        <taxon>Chelicerata</taxon>
        <taxon>Arachnida</taxon>
        <taxon>Araneae</taxon>
        <taxon>Araneomorphae</taxon>
        <taxon>Entelegynae</taxon>
        <taxon>Araneoidea</taxon>
        <taxon>Nephilidae</taxon>
        <taxon>Nephila</taxon>
    </lineage>
</organism>
<protein>
    <submittedName>
        <fullName evidence="2">Uncharacterized protein</fullName>
    </submittedName>
</protein>
<dbReference type="Proteomes" id="UP000887013">
    <property type="component" value="Unassembled WGS sequence"/>
</dbReference>
<evidence type="ECO:0000256" key="1">
    <source>
        <dbReference type="SAM" id="MobiDB-lite"/>
    </source>
</evidence>
<proteinExistence type="predicted"/>
<evidence type="ECO:0000313" key="2">
    <source>
        <dbReference type="EMBL" id="GFT49694.1"/>
    </source>
</evidence>
<dbReference type="EMBL" id="BMAW01111795">
    <property type="protein sequence ID" value="GFT49694.1"/>
    <property type="molecule type" value="Genomic_DNA"/>
</dbReference>
<gene>
    <name evidence="2" type="ORF">NPIL_271851</name>
</gene>
<accession>A0A8X6TV53</accession>
<reference evidence="2" key="1">
    <citation type="submission" date="2020-08" db="EMBL/GenBank/DDBJ databases">
        <title>Multicomponent nature underlies the extraordinary mechanical properties of spider dragline silk.</title>
        <authorList>
            <person name="Kono N."/>
            <person name="Nakamura H."/>
            <person name="Mori M."/>
            <person name="Yoshida Y."/>
            <person name="Ohtoshi R."/>
            <person name="Malay A.D."/>
            <person name="Moran D.A.P."/>
            <person name="Tomita M."/>
            <person name="Numata K."/>
            <person name="Arakawa K."/>
        </authorList>
    </citation>
    <scope>NUCLEOTIDE SEQUENCE</scope>
</reference>
<evidence type="ECO:0000313" key="3">
    <source>
        <dbReference type="Proteomes" id="UP000887013"/>
    </source>
</evidence>
<dbReference type="AlphaFoldDB" id="A0A8X6TV53"/>
<comment type="caution">
    <text evidence="2">The sequence shown here is derived from an EMBL/GenBank/DDBJ whole genome shotgun (WGS) entry which is preliminary data.</text>
</comment>